<dbReference type="Proteomes" id="UP001203338">
    <property type="component" value="Unassembled WGS sequence"/>
</dbReference>
<dbReference type="EMBL" id="JAMFLX010000001">
    <property type="protein sequence ID" value="MCL6268399.1"/>
    <property type="molecule type" value="Genomic_DNA"/>
</dbReference>
<organism evidence="3 4">
    <name type="scientific">Parendozoicomonas callyspongiae</name>
    <dbReference type="NCBI Taxonomy" id="2942213"/>
    <lineage>
        <taxon>Bacteria</taxon>
        <taxon>Pseudomonadati</taxon>
        <taxon>Pseudomonadota</taxon>
        <taxon>Gammaproteobacteria</taxon>
        <taxon>Oceanospirillales</taxon>
        <taxon>Endozoicomonadaceae</taxon>
        <taxon>Parendozoicomonas</taxon>
    </lineage>
</organism>
<dbReference type="PANTHER" id="PTHR11820">
    <property type="entry name" value="ACYLPYRUVASE"/>
    <property type="match status" value="1"/>
</dbReference>
<feature type="domain" description="Fumarylacetoacetase-like C-terminal" evidence="2">
    <location>
        <begin position="19"/>
        <end position="217"/>
    </location>
</feature>
<name>A0ABT0PAI6_9GAMM</name>
<keyword evidence="1" id="KW-0479">Metal-binding</keyword>
<gene>
    <name evidence="3" type="ORF">M3P05_00350</name>
</gene>
<sequence>MGYQHQWFDGSTIDLPVGKVVCVGRNYAEHAKELNNPIPVQPLLFMKPATSLVPMNQPVQLRQDSIHYETEIALLISEPLTRVSETEAEKGIGGLGVALDLTLRDLQSCLKEKGHPWEIAKGFDGACPVSEFVSYTKDIQLDDIAVRLTIDDEIRQDGNSAQMLTGILALLSYISQHFTLQPGDIVLTGTPKGVGQLNQGMRLVAELPDLVSATTSVN</sequence>
<keyword evidence="3" id="KW-0378">Hydrolase</keyword>
<evidence type="ECO:0000256" key="1">
    <source>
        <dbReference type="ARBA" id="ARBA00022723"/>
    </source>
</evidence>
<evidence type="ECO:0000313" key="4">
    <source>
        <dbReference type="Proteomes" id="UP001203338"/>
    </source>
</evidence>
<dbReference type="GO" id="GO:0016787">
    <property type="term" value="F:hydrolase activity"/>
    <property type="evidence" value="ECO:0007669"/>
    <property type="project" value="UniProtKB-KW"/>
</dbReference>
<proteinExistence type="predicted"/>
<accession>A0ABT0PAI6</accession>
<dbReference type="Gene3D" id="3.90.850.10">
    <property type="entry name" value="Fumarylacetoacetase-like, C-terminal domain"/>
    <property type="match status" value="1"/>
</dbReference>
<comment type="caution">
    <text evidence="3">The sequence shown here is derived from an EMBL/GenBank/DDBJ whole genome shotgun (WGS) entry which is preliminary data.</text>
</comment>
<dbReference type="SUPFAM" id="SSF56529">
    <property type="entry name" value="FAH"/>
    <property type="match status" value="1"/>
</dbReference>
<dbReference type="InterPro" id="IPR036663">
    <property type="entry name" value="Fumarylacetoacetase_C_sf"/>
</dbReference>
<evidence type="ECO:0000313" key="3">
    <source>
        <dbReference type="EMBL" id="MCL6268399.1"/>
    </source>
</evidence>
<dbReference type="PANTHER" id="PTHR11820:SF7">
    <property type="entry name" value="ACYLPYRUVASE FAHD1, MITOCHONDRIAL"/>
    <property type="match status" value="1"/>
</dbReference>
<dbReference type="NCBIfam" id="NF007967">
    <property type="entry name" value="PRK10691.1"/>
    <property type="match status" value="1"/>
</dbReference>
<dbReference type="RefSeq" id="WP_249697235.1">
    <property type="nucleotide sequence ID" value="NZ_JAMFLX010000001.1"/>
</dbReference>
<protein>
    <submittedName>
        <fullName evidence="3">Fumarylacetoacetate hydrolase family protein</fullName>
    </submittedName>
</protein>
<dbReference type="InterPro" id="IPR011234">
    <property type="entry name" value="Fumarylacetoacetase-like_C"/>
</dbReference>
<evidence type="ECO:0000259" key="2">
    <source>
        <dbReference type="Pfam" id="PF01557"/>
    </source>
</evidence>
<reference evidence="3 4" key="1">
    <citation type="submission" date="2022-05" db="EMBL/GenBank/DDBJ databases">
        <authorList>
            <person name="Park J.-S."/>
        </authorList>
    </citation>
    <scope>NUCLEOTIDE SEQUENCE [LARGE SCALE GENOMIC DNA]</scope>
    <source>
        <strain evidence="3 4">2012CJ34-2</strain>
    </source>
</reference>
<dbReference type="Pfam" id="PF01557">
    <property type="entry name" value="FAA_hydrolase"/>
    <property type="match status" value="1"/>
</dbReference>
<keyword evidence="4" id="KW-1185">Reference proteome</keyword>